<accession>L8GHV4</accession>
<dbReference type="AlphaFoldDB" id="L8GHV4"/>
<dbReference type="VEuPathDB" id="AmoebaDB:ACA1_091400"/>
<name>L8GHV4_ACACF</name>
<evidence type="ECO:0000313" key="1">
    <source>
        <dbReference type="EMBL" id="ELR12630.1"/>
    </source>
</evidence>
<dbReference type="KEGG" id="acan:ACA1_091400"/>
<dbReference type="OrthoDB" id="2444812at2759"/>
<reference evidence="1 2" key="1">
    <citation type="journal article" date="2013" name="Genome Biol.">
        <title>Genome of Acanthamoeba castellanii highlights extensive lateral gene transfer and early evolution of tyrosine kinase signaling.</title>
        <authorList>
            <person name="Clarke M."/>
            <person name="Lohan A.J."/>
            <person name="Liu B."/>
            <person name="Lagkouvardos I."/>
            <person name="Roy S."/>
            <person name="Zafar N."/>
            <person name="Bertelli C."/>
            <person name="Schilde C."/>
            <person name="Kianianmomeni A."/>
            <person name="Burglin T.R."/>
            <person name="Frech C."/>
            <person name="Turcotte B."/>
            <person name="Kopec K.O."/>
            <person name="Synnott J.M."/>
            <person name="Choo C."/>
            <person name="Paponov I."/>
            <person name="Finkler A."/>
            <person name="Soon Heng Tan C."/>
            <person name="Hutchins A.P."/>
            <person name="Weinmeier T."/>
            <person name="Rattei T."/>
            <person name="Chu J.S."/>
            <person name="Gimenez G."/>
            <person name="Irimia M."/>
            <person name="Rigden D.J."/>
            <person name="Fitzpatrick D.A."/>
            <person name="Lorenzo-Morales J."/>
            <person name="Bateman A."/>
            <person name="Chiu C.H."/>
            <person name="Tang P."/>
            <person name="Hegemann P."/>
            <person name="Fromm H."/>
            <person name="Raoult D."/>
            <person name="Greub G."/>
            <person name="Miranda-Saavedra D."/>
            <person name="Chen N."/>
            <person name="Nash P."/>
            <person name="Ginger M.L."/>
            <person name="Horn M."/>
            <person name="Schaap P."/>
            <person name="Caler L."/>
            <person name="Loftus B."/>
        </authorList>
    </citation>
    <scope>NUCLEOTIDE SEQUENCE [LARGE SCALE GENOMIC DNA]</scope>
    <source>
        <strain evidence="1 2">Neff</strain>
    </source>
</reference>
<keyword evidence="2" id="KW-1185">Reference proteome</keyword>
<gene>
    <name evidence="1" type="ORF">ACA1_091400</name>
</gene>
<dbReference type="RefSeq" id="XP_004334643.1">
    <property type="nucleotide sequence ID" value="XM_004334595.1"/>
</dbReference>
<dbReference type="EMBL" id="KB008103">
    <property type="protein sequence ID" value="ELR12630.1"/>
    <property type="molecule type" value="Genomic_DNA"/>
</dbReference>
<evidence type="ECO:0000313" key="2">
    <source>
        <dbReference type="Proteomes" id="UP000011083"/>
    </source>
</evidence>
<protein>
    <submittedName>
        <fullName evidence="1">Uncharacterized protein</fullName>
    </submittedName>
</protein>
<dbReference type="GeneID" id="14913311"/>
<proteinExistence type="predicted"/>
<organism evidence="1 2">
    <name type="scientific">Acanthamoeba castellanii (strain ATCC 30010 / Neff)</name>
    <dbReference type="NCBI Taxonomy" id="1257118"/>
    <lineage>
        <taxon>Eukaryota</taxon>
        <taxon>Amoebozoa</taxon>
        <taxon>Discosea</taxon>
        <taxon>Longamoebia</taxon>
        <taxon>Centramoebida</taxon>
        <taxon>Acanthamoebidae</taxon>
        <taxon>Acanthamoeba</taxon>
    </lineage>
</organism>
<dbReference type="Proteomes" id="UP000011083">
    <property type="component" value="Unassembled WGS sequence"/>
</dbReference>
<sequence length="136" mass="15079">MLTRRNNSQIFQLGLNLIHNSTTRPTTPSAAAAPAVASTTAAAVGDPDKELAARLMAEDAGYSQVGTFNARTGRFQAKRKGYDDPAGRQIAHYFDEQQWQQQCTIPKKVKLSKKAVKQFKEKKKNKKKVPDYLLGD</sequence>